<evidence type="ECO:0000256" key="7">
    <source>
        <dbReference type="ARBA" id="ARBA00023315"/>
    </source>
</evidence>
<keyword evidence="6" id="KW-0443">Lipid metabolism</keyword>
<proteinExistence type="predicted"/>
<evidence type="ECO:0000256" key="3">
    <source>
        <dbReference type="ARBA" id="ARBA00022556"/>
    </source>
</evidence>
<keyword evidence="4 10" id="KW-0808">Transferase</keyword>
<name>W7YHP6_9BACT</name>
<keyword evidence="5" id="KW-0677">Repeat</keyword>
<dbReference type="NCBIfam" id="NF003657">
    <property type="entry name" value="PRK05289.1"/>
    <property type="match status" value="1"/>
</dbReference>
<dbReference type="InterPro" id="IPR029098">
    <property type="entry name" value="Acetyltransf_C"/>
</dbReference>
<dbReference type="Pfam" id="PF25087">
    <property type="entry name" value="GMPPB_C"/>
    <property type="match status" value="1"/>
</dbReference>
<accession>W7YHP6</accession>
<dbReference type="eggNOG" id="COG1043">
    <property type="taxonomic scope" value="Bacteria"/>
</dbReference>
<dbReference type="InterPro" id="IPR018357">
    <property type="entry name" value="Hexapep_transf_CS"/>
</dbReference>
<dbReference type="NCBIfam" id="TIGR01852">
    <property type="entry name" value="lipid_A_lpxA"/>
    <property type="match status" value="1"/>
</dbReference>
<feature type="domain" description="Mannose-1-phosphate guanyltransferase C-terminal" evidence="9">
    <location>
        <begin position="33"/>
        <end position="130"/>
    </location>
</feature>
<dbReference type="InterPro" id="IPR056729">
    <property type="entry name" value="GMPPB_C"/>
</dbReference>
<keyword evidence="2" id="KW-0444">Lipid biosynthesis</keyword>
<protein>
    <submittedName>
        <fullName evidence="10">Acyl-[acyl-carrier-protein]-UDP-N-acetylglucosamine O-acyltransferase</fullName>
    </submittedName>
</protein>
<dbReference type="PIRSF" id="PIRSF000456">
    <property type="entry name" value="UDP-GlcNAc_acltr"/>
    <property type="match status" value="1"/>
</dbReference>
<dbReference type="STRING" id="869213.GCA_000517085_04336"/>
<keyword evidence="7 10" id="KW-0012">Acyltransferase</keyword>
<dbReference type="PANTHER" id="PTHR43480:SF1">
    <property type="entry name" value="ACYL-[ACYL-CARRIER-PROTEIN]--UDP-N-ACETYLGLUCOSAMINE O-ACYLTRANSFERASE, MITOCHONDRIAL-RELATED"/>
    <property type="match status" value="1"/>
</dbReference>
<evidence type="ECO:0000313" key="11">
    <source>
        <dbReference type="Proteomes" id="UP000019402"/>
    </source>
</evidence>
<dbReference type="GO" id="GO:0009245">
    <property type="term" value="P:lipid A biosynthetic process"/>
    <property type="evidence" value="ECO:0007669"/>
    <property type="project" value="UniProtKB-KW"/>
</dbReference>
<dbReference type="GO" id="GO:0016020">
    <property type="term" value="C:membrane"/>
    <property type="evidence" value="ECO:0007669"/>
    <property type="project" value="GOC"/>
</dbReference>
<organism evidence="10 11">
    <name type="scientific">Saccharicrinis fermentans DSM 9555 = JCM 21142</name>
    <dbReference type="NCBI Taxonomy" id="869213"/>
    <lineage>
        <taxon>Bacteria</taxon>
        <taxon>Pseudomonadati</taxon>
        <taxon>Bacteroidota</taxon>
        <taxon>Bacteroidia</taxon>
        <taxon>Marinilabiliales</taxon>
        <taxon>Marinilabiliaceae</taxon>
        <taxon>Saccharicrinis</taxon>
    </lineage>
</organism>
<dbReference type="EMBL" id="BAMD01000035">
    <property type="protein sequence ID" value="GAF03996.1"/>
    <property type="molecule type" value="Genomic_DNA"/>
</dbReference>
<evidence type="ECO:0000256" key="4">
    <source>
        <dbReference type="ARBA" id="ARBA00022679"/>
    </source>
</evidence>
<dbReference type="Pfam" id="PF13720">
    <property type="entry name" value="Acetyltransf_11"/>
    <property type="match status" value="1"/>
</dbReference>
<evidence type="ECO:0000313" key="10">
    <source>
        <dbReference type="EMBL" id="GAF03996.1"/>
    </source>
</evidence>
<dbReference type="AlphaFoldDB" id="W7YHP6"/>
<evidence type="ECO:0000256" key="1">
    <source>
        <dbReference type="ARBA" id="ARBA00022490"/>
    </source>
</evidence>
<evidence type="ECO:0000256" key="6">
    <source>
        <dbReference type="ARBA" id="ARBA00023098"/>
    </source>
</evidence>
<feature type="domain" description="UDP N-acetylglucosamine O-acyltransferase C-terminal" evidence="8">
    <location>
        <begin position="200"/>
        <end position="281"/>
    </location>
</feature>
<dbReference type="Gene3D" id="1.20.1180.10">
    <property type="entry name" value="Udp N-acetylglucosamine O-acyltransferase, C-terminal domain"/>
    <property type="match status" value="1"/>
</dbReference>
<evidence type="ECO:0000256" key="2">
    <source>
        <dbReference type="ARBA" id="ARBA00022516"/>
    </source>
</evidence>
<gene>
    <name evidence="10" type="ORF">JCM21142_72687</name>
</gene>
<dbReference type="InterPro" id="IPR037157">
    <property type="entry name" value="Acetyltransf_C_sf"/>
</dbReference>
<dbReference type="GO" id="GO:0008780">
    <property type="term" value="F:acyl-[acyl-carrier-protein]-UDP-N-acetylglucosamine O-acyltransferase activity"/>
    <property type="evidence" value="ECO:0007669"/>
    <property type="project" value="InterPro"/>
</dbReference>
<evidence type="ECO:0000259" key="9">
    <source>
        <dbReference type="Pfam" id="PF25087"/>
    </source>
</evidence>
<dbReference type="Proteomes" id="UP000019402">
    <property type="component" value="Unassembled WGS sequence"/>
</dbReference>
<keyword evidence="1" id="KW-0963">Cytoplasm</keyword>
<evidence type="ECO:0000256" key="5">
    <source>
        <dbReference type="ARBA" id="ARBA00022737"/>
    </source>
</evidence>
<sequence>MNDYNESGENQTALLELEQLEKRKTYQMKQPLAYIHPEAKIAPNVVIEPFVTIDKNVVIEEGTRIGSNVTILEGARIGKNCNIFPGAVISAIPQDLKFAGEDTVAIIGDNTTIRECVTVNRGTASKGKTVVGNNCLLMAYVHIAHDVIVGNNVIIANATQVAGEVRIDDYAIMGGSSAIHQFVHVGAHVMVQGGALLSKDVPPYVKVGNTKMSYGGINSIGLRRRGYTNEQINGIQNIYRVLYQSGLNNSDATEKIEAELPASKERDEIVLFVKNSQRGIIKGYSASSDR</sequence>
<dbReference type="SUPFAM" id="SSF51161">
    <property type="entry name" value="Trimeric LpxA-like enzymes"/>
    <property type="match status" value="1"/>
</dbReference>
<keyword evidence="11" id="KW-1185">Reference proteome</keyword>
<keyword evidence="3" id="KW-0441">Lipid A biosynthesis</keyword>
<dbReference type="PANTHER" id="PTHR43480">
    <property type="entry name" value="ACYL-[ACYL-CARRIER-PROTEIN]--UDP-N-ACETYLGLUCOSAMINE O-ACYLTRANSFERASE"/>
    <property type="match status" value="1"/>
</dbReference>
<dbReference type="CDD" id="cd03351">
    <property type="entry name" value="LbH_UDP-GlcNAc_AT"/>
    <property type="match status" value="1"/>
</dbReference>
<comment type="caution">
    <text evidence="10">The sequence shown here is derived from an EMBL/GenBank/DDBJ whole genome shotgun (WGS) entry which is preliminary data.</text>
</comment>
<dbReference type="PROSITE" id="PS00101">
    <property type="entry name" value="HEXAPEP_TRANSFERASES"/>
    <property type="match status" value="1"/>
</dbReference>
<dbReference type="InterPro" id="IPR010137">
    <property type="entry name" value="Lipid_A_LpxA"/>
</dbReference>
<reference evidence="10 11" key="1">
    <citation type="journal article" date="2014" name="Genome Announc.">
        <title>Draft Genome Sequence of Cytophaga fermentans JCM 21142T, a Facultative Anaerobe Isolated from Marine Mud.</title>
        <authorList>
            <person name="Starns D."/>
            <person name="Oshima K."/>
            <person name="Suda W."/>
            <person name="Iino T."/>
            <person name="Yuki M."/>
            <person name="Inoue J."/>
            <person name="Kitamura K."/>
            <person name="Iida T."/>
            <person name="Darby A."/>
            <person name="Hattori M."/>
            <person name="Ohkuma M."/>
        </authorList>
    </citation>
    <scope>NUCLEOTIDE SEQUENCE [LARGE SCALE GENOMIC DNA]</scope>
    <source>
        <strain evidence="10 11">JCM 21142</strain>
    </source>
</reference>
<evidence type="ECO:0000259" key="8">
    <source>
        <dbReference type="Pfam" id="PF13720"/>
    </source>
</evidence>
<dbReference type="InterPro" id="IPR011004">
    <property type="entry name" value="Trimer_LpxA-like_sf"/>
</dbReference>
<dbReference type="Gene3D" id="2.160.10.10">
    <property type="entry name" value="Hexapeptide repeat proteins"/>
    <property type="match status" value="1"/>
</dbReference>